<organism evidence="1 2">
    <name type="scientific">Agaricus bisporus var. burnettii</name>
    <dbReference type="NCBI Taxonomy" id="192524"/>
    <lineage>
        <taxon>Eukaryota</taxon>
        <taxon>Fungi</taxon>
        <taxon>Dikarya</taxon>
        <taxon>Basidiomycota</taxon>
        <taxon>Agaricomycotina</taxon>
        <taxon>Agaricomycetes</taxon>
        <taxon>Agaricomycetidae</taxon>
        <taxon>Agaricales</taxon>
        <taxon>Agaricineae</taxon>
        <taxon>Agaricaceae</taxon>
        <taxon>Agaricus</taxon>
    </lineage>
</organism>
<dbReference type="Proteomes" id="UP000629468">
    <property type="component" value="Unassembled WGS sequence"/>
</dbReference>
<proteinExistence type="predicted"/>
<protein>
    <submittedName>
        <fullName evidence="1">Uncharacterized protein</fullName>
    </submittedName>
</protein>
<sequence length="202" mass="22623">MPSCSFKKLSSNDSVLVSYDGRARHADFIAATSLSEGTDKVMMNELGKLVDLVTPMFRDFLILDLATQLVNACALVSYSYLSTAEFNYAPTSRQVLLFKWEDLSSRAFRKSCKNEIVTNYSPYSSYPQRPQTTASHISIVFRSLAHNVFNVRSHTSVALINFCEGIKHDTLISYLDPIVERLGLRLLKRSTPEVTSARGGRP</sequence>
<reference evidence="1 2" key="1">
    <citation type="journal article" name="Sci. Rep.">
        <title>Telomere-to-telomere assembled and centromere annotated genomes of the two main subspecies of the button mushroom Agaricus bisporus reveal especially polymorphic chromosome ends.</title>
        <authorList>
            <person name="Sonnenberg A.S.M."/>
            <person name="Sedaghat-Telgerd N."/>
            <person name="Lavrijssen B."/>
            <person name="Ohm R.A."/>
            <person name="Hendrickx P.M."/>
            <person name="Scholtmeijer K."/>
            <person name="Baars J.J.P."/>
            <person name="van Peer A."/>
        </authorList>
    </citation>
    <scope>NUCLEOTIDE SEQUENCE [LARGE SCALE GENOMIC DNA]</scope>
    <source>
        <strain evidence="1 2">H119_p4</strain>
    </source>
</reference>
<accession>A0A8H7F9H2</accession>
<comment type="caution">
    <text evidence="1">The sequence shown here is derived from an EMBL/GenBank/DDBJ whole genome shotgun (WGS) entry which is preliminary data.</text>
</comment>
<dbReference type="InterPro" id="IPR016024">
    <property type="entry name" value="ARM-type_fold"/>
</dbReference>
<dbReference type="EMBL" id="JABXXO010000003">
    <property type="protein sequence ID" value="KAF7783223.1"/>
    <property type="molecule type" value="Genomic_DNA"/>
</dbReference>
<name>A0A8H7F9H2_AGABI</name>
<gene>
    <name evidence="1" type="ORF">Agabi119p4_2599</name>
</gene>
<dbReference type="Gene3D" id="1.25.10.10">
    <property type="entry name" value="Leucine-rich Repeat Variant"/>
    <property type="match status" value="1"/>
</dbReference>
<evidence type="ECO:0000313" key="2">
    <source>
        <dbReference type="Proteomes" id="UP000629468"/>
    </source>
</evidence>
<dbReference type="InterPro" id="IPR011989">
    <property type="entry name" value="ARM-like"/>
</dbReference>
<dbReference type="AlphaFoldDB" id="A0A8H7F9H2"/>
<dbReference type="SUPFAM" id="SSF48371">
    <property type="entry name" value="ARM repeat"/>
    <property type="match status" value="1"/>
</dbReference>
<evidence type="ECO:0000313" key="1">
    <source>
        <dbReference type="EMBL" id="KAF7783223.1"/>
    </source>
</evidence>